<dbReference type="Gene3D" id="1.10.340.70">
    <property type="match status" value="1"/>
</dbReference>
<dbReference type="Gene3D" id="3.30.420.10">
    <property type="entry name" value="Ribonuclease H-like superfamily/Ribonuclease H"/>
    <property type="match status" value="1"/>
</dbReference>
<dbReference type="FunFam" id="3.30.70.270:FF:000020">
    <property type="entry name" value="Transposon Tf2-6 polyprotein-like Protein"/>
    <property type="match status" value="1"/>
</dbReference>
<evidence type="ECO:0000313" key="10">
    <source>
        <dbReference type="EMBL" id="PNF24082.1"/>
    </source>
</evidence>
<dbReference type="InterPro" id="IPR041373">
    <property type="entry name" value="RT_RNaseH"/>
</dbReference>
<dbReference type="InterPro" id="IPR050951">
    <property type="entry name" value="Retrovirus_Pol_polyprotein"/>
</dbReference>
<name>A0A2J7Q680_9NEOP</name>
<dbReference type="InterPro" id="IPR043128">
    <property type="entry name" value="Rev_trsase/Diguanyl_cyclase"/>
</dbReference>
<keyword evidence="5" id="KW-0255">Endonuclease</keyword>
<evidence type="ECO:0000256" key="3">
    <source>
        <dbReference type="ARBA" id="ARBA00022695"/>
    </source>
</evidence>
<dbReference type="STRING" id="105785.A0A2J7Q680"/>
<dbReference type="GO" id="GO:0042575">
    <property type="term" value="C:DNA polymerase complex"/>
    <property type="evidence" value="ECO:0007669"/>
    <property type="project" value="UniProtKB-ARBA"/>
</dbReference>
<dbReference type="InParanoid" id="A0A2J7Q680"/>
<evidence type="ECO:0000313" key="11">
    <source>
        <dbReference type="Proteomes" id="UP000235965"/>
    </source>
</evidence>
<dbReference type="InterPro" id="IPR041588">
    <property type="entry name" value="Integrase_H2C2"/>
</dbReference>
<dbReference type="InterPro" id="IPR043502">
    <property type="entry name" value="DNA/RNA_pol_sf"/>
</dbReference>
<keyword evidence="6" id="KW-0378">Hydrolase</keyword>
<keyword evidence="11" id="KW-1185">Reference proteome</keyword>
<dbReference type="OrthoDB" id="6764494at2759"/>
<dbReference type="Pfam" id="PF17917">
    <property type="entry name" value="RT_RNaseH"/>
    <property type="match status" value="1"/>
</dbReference>
<dbReference type="SUPFAM" id="SSF56672">
    <property type="entry name" value="DNA/RNA polymerases"/>
    <property type="match status" value="1"/>
</dbReference>
<sequence length="462" mass="53514">MKAGFTINAKKCRFCIDEVRFLGHRIDRTGVSADLDRVQSILNYPALRYTKQLRQFLGTCNFHSRFIIGYANYVAPLTPLSKQGVKWMWTDEAQDAFLGLRQSFARSIHLVHPRDEAPYSIYTDTRKLGISSILNQECDSGENLVVSTASRVVSAVERRYSTCEQELLAVVYALQKFRIYVIGHSITVYSDNKALSFLKRCNLTSSRITHRIMQLQEYDLKIIHIKGSDNFFADTPSHNPVGLSQESRDQVLKPRELLVAKTDLGADWTLMRELGHLPEHQLGDPALKKLREQLERDPSMFRYKYMVRDQILFCKNDRTYSHWRIMLPRQLETRVFRYAHTLLGHQGTDKCILQIAHTFHLKSLGRKVRKFMAHCDTCQCVKHPNRSYEIERISHLPIRPGELLTVDLYGPLPTGRGGVKHLLVCLEFFTKHVTLYPLKAATTQSCLRKLRDHYFHLSLRSF</sequence>
<dbReference type="InterPro" id="IPR012337">
    <property type="entry name" value="RNaseH-like_sf"/>
</dbReference>
<protein>
    <recommendedName>
        <fullName evidence="1">RNA-directed DNA polymerase</fullName>
        <ecNumber evidence="1">2.7.7.49</ecNumber>
    </recommendedName>
</protein>
<keyword evidence="7" id="KW-0695">RNA-directed DNA polymerase</keyword>
<proteinExistence type="predicted"/>
<keyword evidence="3" id="KW-0548">Nucleotidyltransferase</keyword>
<dbReference type="Gene3D" id="3.10.20.370">
    <property type="match status" value="1"/>
</dbReference>
<dbReference type="PANTHER" id="PTHR37984">
    <property type="entry name" value="PROTEIN CBG26694"/>
    <property type="match status" value="1"/>
</dbReference>
<dbReference type="GO" id="GO:0003964">
    <property type="term" value="F:RNA-directed DNA polymerase activity"/>
    <property type="evidence" value="ECO:0007669"/>
    <property type="project" value="UniProtKB-KW"/>
</dbReference>
<evidence type="ECO:0000259" key="9">
    <source>
        <dbReference type="Pfam" id="PF17921"/>
    </source>
</evidence>
<comment type="caution">
    <text evidence="10">The sequence shown here is derived from an EMBL/GenBank/DDBJ whole genome shotgun (WGS) entry which is preliminary data.</text>
</comment>
<dbReference type="GO" id="GO:0016787">
    <property type="term" value="F:hydrolase activity"/>
    <property type="evidence" value="ECO:0007669"/>
    <property type="project" value="UniProtKB-KW"/>
</dbReference>
<dbReference type="Pfam" id="PF17921">
    <property type="entry name" value="Integrase_H2C2"/>
    <property type="match status" value="1"/>
</dbReference>
<dbReference type="Proteomes" id="UP000235965">
    <property type="component" value="Unassembled WGS sequence"/>
</dbReference>
<dbReference type="SUPFAM" id="SSF53098">
    <property type="entry name" value="Ribonuclease H-like"/>
    <property type="match status" value="1"/>
</dbReference>
<dbReference type="GO" id="GO:0004519">
    <property type="term" value="F:endonuclease activity"/>
    <property type="evidence" value="ECO:0007669"/>
    <property type="project" value="UniProtKB-KW"/>
</dbReference>
<accession>A0A2J7Q680</accession>
<keyword evidence="2" id="KW-0808">Transferase</keyword>
<evidence type="ECO:0000256" key="4">
    <source>
        <dbReference type="ARBA" id="ARBA00022722"/>
    </source>
</evidence>
<dbReference type="EMBL" id="NEVH01017536">
    <property type="protein sequence ID" value="PNF24082.1"/>
    <property type="molecule type" value="Genomic_DNA"/>
</dbReference>
<gene>
    <name evidence="10" type="ORF">B7P43_G04703</name>
</gene>
<evidence type="ECO:0000259" key="8">
    <source>
        <dbReference type="Pfam" id="PF17917"/>
    </source>
</evidence>
<dbReference type="CDD" id="cd09274">
    <property type="entry name" value="RNase_HI_RT_Ty3"/>
    <property type="match status" value="1"/>
</dbReference>
<organism evidence="10 11">
    <name type="scientific">Cryptotermes secundus</name>
    <dbReference type="NCBI Taxonomy" id="105785"/>
    <lineage>
        <taxon>Eukaryota</taxon>
        <taxon>Metazoa</taxon>
        <taxon>Ecdysozoa</taxon>
        <taxon>Arthropoda</taxon>
        <taxon>Hexapoda</taxon>
        <taxon>Insecta</taxon>
        <taxon>Pterygota</taxon>
        <taxon>Neoptera</taxon>
        <taxon>Polyneoptera</taxon>
        <taxon>Dictyoptera</taxon>
        <taxon>Blattodea</taxon>
        <taxon>Blattoidea</taxon>
        <taxon>Termitoidae</taxon>
        <taxon>Kalotermitidae</taxon>
        <taxon>Cryptotermitinae</taxon>
        <taxon>Cryptotermes</taxon>
    </lineage>
</organism>
<dbReference type="GO" id="GO:0003676">
    <property type="term" value="F:nucleic acid binding"/>
    <property type="evidence" value="ECO:0007669"/>
    <property type="project" value="InterPro"/>
</dbReference>
<reference evidence="10 11" key="1">
    <citation type="submission" date="2017-12" db="EMBL/GenBank/DDBJ databases">
        <title>Hemimetabolous genomes reveal molecular basis of termite eusociality.</title>
        <authorList>
            <person name="Harrison M.C."/>
            <person name="Jongepier E."/>
            <person name="Robertson H.M."/>
            <person name="Arning N."/>
            <person name="Bitard-Feildel T."/>
            <person name="Chao H."/>
            <person name="Childers C.P."/>
            <person name="Dinh H."/>
            <person name="Doddapaneni H."/>
            <person name="Dugan S."/>
            <person name="Gowin J."/>
            <person name="Greiner C."/>
            <person name="Han Y."/>
            <person name="Hu H."/>
            <person name="Hughes D.S.T."/>
            <person name="Huylmans A.-K."/>
            <person name="Kemena C."/>
            <person name="Kremer L.P.M."/>
            <person name="Lee S.L."/>
            <person name="Lopez-Ezquerra A."/>
            <person name="Mallet L."/>
            <person name="Monroy-Kuhn J.M."/>
            <person name="Moser A."/>
            <person name="Murali S.C."/>
            <person name="Muzny D.M."/>
            <person name="Otani S."/>
            <person name="Piulachs M.-D."/>
            <person name="Poelchau M."/>
            <person name="Qu J."/>
            <person name="Schaub F."/>
            <person name="Wada-Katsumata A."/>
            <person name="Worley K.C."/>
            <person name="Xie Q."/>
            <person name="Ylla G."/>
            <person name="Poulsen M."/>
            <person name="Gibbs R.A."/>
            <person name="Schal C."/>
            <person name="Richards S."/>
            <person name="Belles X."/>
            <person name="Korb J."/>
            <person name="Bornberg-Bauer E."/>
        </authorList>
    </citation>
    <scope>NUCLEOTIDE SEQUENCE [LARGE SCALE GENOMIC DNA]</scope>
    <source>
        <tissue evidence="10">Whole body</tissue>
    </source>
</reference>
<dbReference type="Gene3D" id="3.30.70.270">
    <property type="match status" value="2"/>
</dbReference>
<feature type="domain" description="Reverse transcriptase RNase H-like" evidence="8">
    <location>
        <begin position="116"/>
        <end position="218"/>
    </location>
</feature>
<evidence type="ECO:0000256" key="5">
    <source>
        <dbReference type="ARBA" id="ARBA00022759"/>
    </source>
</evidence>
<dbReference type="InterPro" id="IPR036397">
    <property type="entry name" value="RNaseH_sf"/>
</dbReference>
<evidence type="ECO:0000256" key="7">
    <source>
        <dbReference type="ARBA" id="ARBA00022918"/>
    </source>
</evidence>
<keyword evidence="4" id="KW-0540">Nuclease</keyword>
<dbReference type="PANTHER" id="PTHR37984:SF5">
    <property type="entry name" value="PROTEIN NYNRIN-LIKE"/>
    <property type="match status" value="1"/>
</dbReference>
<evidence type="ECO:0000256" key="1">
    <source>
        <dbReference type="ARBA" id="ARBA00012493"/>
    </source>
</evidence>
<feature type="domain" description="Integrase zinc-binding" evidence="9">
    <location>
        <begin position="328"/>
        <end position="383"/>
    </location>
</feature>
<evidence type="ECO:0000256" key="2">
    <source>
        <dbReference type="ARBA" id="ARBA00022679"/>
    </source>
</evidence>
<dbReference type="EC" id="2.7.7.49" evidence="1"/>
<evidence type="ECO:0000256" key="6">
    <source>
        <dbReference type="ARBA" id="ARBA00022801"/>
    </source>
</evidence>
<dbReference type="AlphaFoldDB" id="A0A2J7Q680"/>